<evidence type="ECO:0000313" key="2">
    <source>
        <dbReference type="EMBL" id="MDF3836653.1"/>
    </source>
</evidence>
<feature type="chain" id="PRO_5046862675" evidence="1">
    <location>
        <begin position="22"/>
        <end position="41"/>
    </location>
</feature>
<dbReference type="Proteomes" id="UP001216674">
    <property type="component" value="Unassembled WGS sequence"/>
</dbReference>
<dbReference type="RefSeq" id="WP_276267056.1">
    <property type="nucleotide sequence ID" value="NZ_JARJLM010000451.1"/>
</dbReference>
<keyword evidence="3" id="KW-1185">Reference proteome</keyword>
<feature type="signal peptide" evidence="1">
    <location>
        <begin position="1"/>
        <end position="21"/>
    </location>
</feature>
<accession>A0ABT6AWB7</accession>
<reference evidence="2 3" key="1">
    <citation type="submission" date="2023-03" db="EMBL/GenBank/DDBJ databases">
        <title>Draft assemblies of triclosan tolerant bacteria isolated from returned activated sludge.</title>
        <authorList>
            <person name="Van Hamelsveld S."/>
        </authorList>
    </citation>
    <scope>NUCLEOTIDE SEQUENCE [LARGE SCALE GENOMIC DNA]</scope>
    <source>
        <strain evidence="2 3">GW210010_S58</strain>
    </source>
</reference>
<evidence type="ECO:0000313" key="3">
    <source>
        <dbReference type="Proteomes" id="UP001216674"/>
    </source>
</evidence>
<sequence>MPILLVVLALQALMPGTTSFAAMVRYAGADVPDGIEAVLQP</sequence>
<evidence type="ECO:0000256" key="1">
    <source>
        <dbReference type="SAM" id="SignalP"/>
    </source>
</evidence>
<keyword evidence="1" id="KW-0732">Signal</keyword>
<organism evidence="2 3">
    <name type="scientific">Cupriavidus basilensis</name>
    <dbReference type="NCBI Taxonomy" id="68895"/>
    <lineage>
        <taxon>Bacteria</taxon>
        <taxon>Pseudomonadati</taxon>
        <taxon>Pseudomonadota</taxon>
        <taxon>Betaproteobacteria</taxon>
        <taxon>Burkholderiales</taxon>
        <taxon>Burkholderiaceae</taxon>
        <taxon>Cupriavidus</taxon>
    </lineage>
</organism>
<protein>
    <submittedName>
        <fullName evidence="2">Uncharacterized protein</fullName>
    </submittedName>
</protein>
<name>A0ABT6AWB7_9BURK</name>
<comment type="caution">
    <text evidence="2">The sequence shown here is derived from an EMBL/GenBank/DDBJ whole genome shotgun (WGS) entry which is preliminary data.</text>
</comment>
<dbReference type="EMBL" id="JARJLM010000451">
    <property type="protein sequence ID" value="MDF3836653.1"/>
    <property type="molecule type" value="Genomic_DNA"/>
</dbReference>
<gene>
    <name evidence="2" type="ORF">P3W85_27395</name>
</gene>
<proteinExistence type="predicted"/>